<dbReference type="Pfam" id="PF01048">
    <property type="entry name" value="PNP_UDP_1"/>
    <property type="match status" value="1"/>
</dbReference>
<dbReference type="InterPro" id="IPR035994">
    <property type="entry name" value="Nucleoside_phosphorylase_sf"/>
</dbReference>
<comment type="catalytic activity">
    <reaction evidence="1">
        <text>futalosine + H2O = dehypoxanthine futalosine + hypoxanthine</text>
        <dbReference type="Rhea" id="RHEA:25904"/>
        <dbReference type="ChEBI" id="CHEBI:15377"/>
        <dbReference type="ChEBI" id="CHEBI:17368"/>
        <dbReference type="ChEBI" id="CHEBI:58863"/>
        <dbReference type="ChEBI" id="CHEBI:58864"/>
        <dbReference type="EC" id="3.2.2.26"/>
    </reaction>
</comment>
<gene>
    <name evidence="1" type="primary">mqnB</name>
    <name evidence="4" type="ordered locus">BH2690</name>
</gene>
<dbReference type="GO" id="GO:0019284">
    <property type="term" value="P:L-methionine salvage from S-adenosylmethionine"/>
    <property type="evidence" value="ECO:0007669"/>
    <property type="project" value="TreeGrafter"/>
</dbReference>
<keyword evidence="5" id="KW-1185">Reference proteome</keyword>
<dbReference type="InterPro" id="IPR000845">
    <property type="entry name" value="Nucleoside_phosphorylase_d"/>
</dbReference>
<dbReference type="CDD" id="cd17766">
    <property type="entry name" value="futalosine_nucleosidase_MqnB"/>
    <property type="match status" value="1"/>
</dbReference>
<dbReference type="HOGENOM" id="CLU_031248_3_0_9"/>
<dbReference type="GO" id="GO:0009116">
    <property type="term" value="P:nucleoside metabolic process"/>
    <property type="evidence" value="ECO:0007669"/>
    <property type="project" value="InterPro"/>
</dbReference>
<dbReference type="EMBL" id="BA000004">
    <property type="protein sequence ID" value="BAB06409.1"/>
    <property type="molecule type" value="Genomic_DNA"/>
</dbReference>
<dbReference type="Gene3D" id="3.40.50.1580">
    <property type="entry name" value="Nucleoside phosphorylase domain"/>
    <property type="match status" value="1"/>
</dbReference>
<dbReference type="KEGG" id="bha:BH2690"/>
<dbReference type="UniPathway" id="UPA00079"/>
<proteinExistence type="inferred from homology"/>
<dbReference type="InterPro" id="IPR019963">
    <property type="entry name" value="FL_hydrolase_MqnB"/>
</dbReference>
<dbReference type="GO" id="GO:0005829">
    <property type="term" value="C:cytosol"/>
    <property type="evidence" value="ECO:0007669"/>
    <property type="project" value="TreeGrafter"/>
</dbReference>
<evidence type="ECO:0000313" key="4">
    <source>
        <dbReference type="EMBL" id="BAB06409.1"/>
    </source>
</evidence>
<dbReference type="NCBIfam" id="NF006087">
    <property type="entry name" value="PRK08236.1"/>
    <property type="match status" value="1"/>
</dbReference>
<evidence type="ECO:0000259" key="3">
    <source>
        <dbReference type="Pfam" id="PF01048"/>
    </source>
</evidence>
<organism evidence="4 5">
    <name type="scientific">Halalkalibacterium halodurans (strain ATCC BAA-125 / DSM 18197 / FERM 7344 / JCM 9153 / C-125)</name>
    <name type="common">Bacillus halodurans</name>
    <dbReference type="NCBI Taxonomy" id="272558"/>
    <lineage>
        <taxon>Bacteria</taxon>
        <taxon>Bacillati</taxon>
        <taxon>Bacillota</taxon>
        <taxon>Bacilli</taxon>
        <taxon>Bacillales</taxon>
        <taxon>Bacillaceae</taxon>
        <taxon>Halalkalibacterium (ex Joshi et al. 2022)</taxon>
    </lineage>
</organism>
<keyword evidence="1" id="KW-0474">Menaquinone biosynthesis</keyword>
<comment type="function">
    <text evidence="1">Catalyzes the hydrolysis of futalosine (FL) to dehypoxanthine futalosine (DHFL) and hypoxanthine, a step in the biosynthesis of menaquinone (MK, vitamin K2).</text>
</comment>
<evidence type="ECO:0000256" key="2">
    <source>
        <dbReference type="NCBIfam" id="TIGR03664"/>
    </source>
</evidence>
<dbReference type="PANTHER" id="PTHR46832:SF2">
    <property type="entry name" value="FUTALOSINE HYDROLASE"/>
    <property type="match status" value="1"/>
</dbReference>
<protein>
    <recommendedName>
        <fullName evidence="1 2">Futalosine hydrolase</fullName>
        <shortName evidence="1">FL hydrolase</shortName>
        <ecNumber evidence="1 2">3.2.2.26</ecNumber>
    </recommendedName>
    <alternativeName>
        <fullName evidence="1">Futalosine nucleosidase</fullName>
    </alternativeName>
    <alternativeName>
        <fullName evidence="1">Menaquinone biosynthetic enzyme MqnB</fullName>
    </alternativeName>
</protein>
<dbReference type="GO" id="GO:0008930">
    <property type="term" value="F:methylthioadenosine nucleosidase activity"/>
    <property type="evidence" value="ECO:0007669"/>
    <property type="project" value="TreeGrafter"/>
</dbReference>
<dbReference type="Proteomes" id="UP000001258">
    <property type="component" value="Chromosome"/>
</dbReference>
<dbReference type="STRING" id="272558.gene:10728588"/>
<evidence type="ECO:0000256" key="1">
    <source>
        <dbReference type="HAMAP-Rule" id="MF_00991"/>
    </source>
</evidence>
<comment type="pathway">
    <text evidence="1">Quinol/quinone metabolism; menaquinone biosynthesis.</text>
</comment>
<dbReference type="eggNOG" id="COG0775">
    <property type="taxonomic scope" value="Bacteria"/>
</dbReference>
<dbReference type="GO" id="GO:0008782">
    <property type="term" value="F:adenosylhomocysteine nucleosidase activity"/>
    <property type="evidence" value="ECO:0007669"/>
    <property type="project" value="TreeGrafter"/>
</dbReference>
<comment type="similarity">
    <text evidence="1">Belongs to the PNP/UDP phosphorylase family. Futalosine hydrolase subfamily.</text>
</comment>
<dbReference type="AlphaFoldDB" id="Q9K9F7"/>
<name>Q9K9F7_HALH5</name>
<dbReference type="GO" id="GO:0009234">
    <property type="term" value="P:menaquinone biosynthetic process"/>
    <property type="evidence" value="ECO:0007669"/>
    <property type="project" value="UniProtKB-UniRule"/>
</dbReference>
<dbReference type="PANTHER" id="PTHR46832">
    <property type="entry name" value="5'-METHYLTHIOADENOSINE/S-ADENOSYLHOMOCYSTEINE NUCLEOSIDASE"/>
    <property type="match status" value="1"/>
</dbReference>
<sequence length="249" mass="26785">MSGGKGLSLEKNMDFRYTRKGTTYIRRSWHISMFNQQKVLIATSVTAEQKAIQAGLGRDAQVDVMTIGVGPMSAAAYTAKALASKDYDLVISMGIAGGFKGKAAVESLVVADALIAADLGAESSDGFLPLDDLGFGSIYLRPDQEMVEQVVSTLFAAYPFVHQGAILTRATVTGTEQTASRLIKRYPDAVAEAMEGFGVGTAAKAFGVPFLEIRSISNEVGPRNREAWKLKESLSLLTKVSSVLWRDYT</sequence>
<dbReference type="NCBIfam" id="TIGR03664">
    <property type="entry name" value="fut_nucase"/>
    <property type="match status" value="1"/>
</dbReference>
<reference evidence="4 5" key="1">
    <citation type="journal article" date="2000" name="Nucleic Acids Res.">
        <title>Complete genome sequence of the alkaliphilic bacterium Bacillus halodurans and genomic sequence comparison with Bacillus subtilis.</title>
        <authorList>
            <person name="Takami H."/>
            <person name="Nakasone K."/>
            <person name="Takaki Y."/>
            <person name="Maeno G."/>
            <person name="Sasaki R."/>
            <person name="Masui N."/>
            <person name="Fuji F."/>
            <person name="Hirama C."/>
            <person name="Nakamura Y."/>
            <person name="Ogasawara N."/>
            <person name="Kuhara S."/>
            <person name="Horikoshi K."/>
        </authorList>
    </citation>
    <scope>NUCLEOTIDE SEQUENCE [LARGE SCALE GENOMIC DNA]</scope>
    <source>
        <strain evidence="5">ATCC BAA-125 / DSM 18197 / FERM 7344 / JCM 9153 / C-125</strain>
    </source>
</reference>
<feature type="domain" description="Nucleoside phosphorylase" evidence="3">
    <location>
        <begin position="64"/>
        <end position="232"/>
    </location>
</feature>
<keyword evidence="1" id="KW-0378">Hydrolase</keyword>
<dbReference type="PIR" id="B83986">
    <property type="entry name" value="B83986"/>
</dbReference>
<dbReference type="EC" id="3.2.2.26" evidence="1 2"/>
<accession>Q9K9F7</accession>
<dbReference type="SUPFAM" id="SSF53167">
    <property type="entry name" value="Purine and uridine phosphorylases"/>
    <property type="match status" value="1"/>
</dbReference>
<evidence type="ECO:0000313" key="5">
    <source>
        <dbReference type="Proteomes" id="UP000001258"/>
    </source>
</evidence>
<dbReference type="HAMAP" id="MF_00991">
    <property type="entry name" value="MqnB"/>
    <property type="match status" value="1"/>
</dbReference>